<dbReference type="Gene3D" id="1.10.357.20">
    <property type="entry name" value="SLC41 divalent cation transporters, integral membrane domain"/>
    <property type="match status" value="1"/>
</dbReference>
<keyword evidence="6 9" id="KW-1133">Transmembrane helix</keyword>
<dbReference type="Pfam" id="PF01769">
    <property type="entry name" value="MgtE"/>
    <property type="match status" value="1"/>
</dbReference>
<feature type="transmembrane region" description="Helical" evidence="9">
    <location>
        <begin position="363"/>
        <end position="385"/>
    </location>
</feature>
<dbReference type="SMART" id="SM00116">
    <property type="entry name" value="CBS"/>
    <property type="match status" value="2"/>
</dbReference>
<feature type="transmembrane region" description="Helical" evidence="9">
    <location>
        <begin position="428"/>
        <end position="451"/>
    </location>
</feature>
<evidence type="ECO:0000256" key="2">
    <source>
        <dbReference type="ARBA" id="ARBA00009749"/>
    </source>
</evidence>
<keyword evidence="4 9" id="KW-0812">Transmembrane</keyword>
<dbReference type="Pfam" id="PF03448">
    <property type="entry name" value="MgtE_N"/>
    <property type="match status" value="1"/>
</dbReference>
<dbReference type="RefSeq" id="WP_255189461.1">
    <property type="nucleotide sequence ID" value="NZ_CP113517.1"/>
</dbReference>
<keyword evidence="9" id="KW-1003">Cell membrane</keyword>
<comment type="subcellular location">
    <subcellularLocation>
        <location evidence="9">Cell membrane</location>
        <topology evidence="9">Multi-pass membrane protein</topology>
    </subcellularLocation>
    <subcellularLocation>
        <location evidence="1">Membrane</location>
        <topology evidence="1">Multi-pass membrane protein</topology>
    </subcellularLocation>
</comment>
<keyword evidence="12" id="KW-1185">Reference proteome</keyword>
<dbReference type="InterPro" id="IPR046342">
    <property type="entry name" value="CBS_dom_sf"/>
</dbReference>
<keyword evidence="7 9" id="KW-0472">Membrane</keyword>
<keyword evidence="5 9" id="KW-0460">Magnesium</keyword>
<dbReference type="InterPro" id="IPR006669">
    <property type="entry name" value="MgtE_transporter"/>
</dbReference>
<sequence>MTSTLQQENSKQLVDRAIEVLAKGSQVAVRDFVRSLYPAETAHVLESLGPEQRTKIWSVIPPSVMGTILVEVNVDVGSFLLKITDRKDLIAASENLGSDKMVDLLHVLPEPLLSQVIETIGTNNRAQFEQSLRYDEHTAGGMMSQELLTVRGDVTLDVAARYLRLRGKIPATIDSLIVVDRKEQFQGLLPLSQFLSHDPHKKVAEVMDAKATTISYRMPTRDVAVLFEQRKLLSVPVLADDGKVIGLITVDDVVPVIRAEAEHSLMGMAGLTEEHDMFAPVMTSAKRRAVWLGINLLTAFLAAWVIDLFEDAIQQIVALAVLMPIVASMGGIAGSQTLTLVIRGLALRQVSAGNTVSLFFKEISVGLVNGLIWSVVVASVAAFWFHDVHLGFLLGAAMMINLVCAALSGVAIPVALDRMGIDPALAGGVLLTTVTDVVGFMAFLGLATLFLL</sequence>
<feature type="transmembrane region" description="Helical" evidence="9">
    <location>
        <begin position="391"/>
        <end position="416"/>
    </location>
</feature>
<accession>A0ABY7GGU0</accession>
<dbReference type="SUPFAM" id="SSF161093">
    <property type="entry name" value="MgtE membrane domain-like"/>
    <property type="match status" value="1"/>
</dbReference>
<dbReference type="PANTHER" id="PTHR43773">
    <property type="entry name" value="MAGNESIUM TRANSPORTER MGTE"/>
    <property type="match status" value="1"/>
</dbReference>
<dbReference type="PROSITE" id="PS51371">
    <property type="entry name" value="CBS"/>
    <property type="match status" value="2"/>
</dbReference>
<feature type="domain" description="CBS" evidence="10">
    <location>
        <begin position="207"/>
        <end position="265"/>
    </location>
</feature>
<feature type="domain" description="CBS" evidence="10">
    <location>
        <begin position="143"/>
        <end position="205"/>
    </location>
</feature>
<evidence type="ECO:0000259" key="10">
    <source>
        <dbReference type="PROSITE" id="PS51371"/>
    </source>
</evidence>
<evidence type="ECO:0000256" key="1">
    <source>
        <dbReference type="ARBA" id="ARBA00004141"/>
    </source>
</evidence>
<comment type="similarity">
    <text evidence="2 9">Belongs to the SLC41A transporter family.</text>
</comment>
<dbReference type="Gene3D" id="3.10.580.10">
    <property type="entry name" value="CBS-domain"/>
    <property type="match status" value="1"/>
</dbReference>
<dbReference type="SUPFAM" id="SSF54631">
    <property type="entry name" value="CBS-domain pair"/>
    <property type="match status" value="1"/>
</dbReference>
<dbReference type="InterPro" id="IPR036739">
    <property type="entry name" value="SLC41_membr_dom_sf"/>
</dbReference>
<evidence type="ECO:0000256" key="5">
    <source>
        <dbReference type="ARBA" id="ARBA00022842"/>
    </source>
</evidence>
<organism evidence="11 12">
    <name type="scientific">Methylomonas rapida</name>
    <dbReference type="NCBI Taxonomy" id="2963939"/>
    <lineage>
        <taxon>Bacteria</taxon>
        <taxon>Pseudomonadati</taxon>
        <taxon>Pseudomonadota</taxon>
        <taxon>Gammaproteobacteria</taxon>
        <taxon>Methylococcales</taxon>
        <taxon>Methylococcaceae</taxon>
        <taxon>Methylomonas</taxon>
    </lineage>
</organism>
<evidence type="ECO:0000256" key="7">
    <source>
        <dbReference type="ARBA" id="ARBA00023136"/>
    </source>
</evidence>
<dbReference type="NCBIfam" id="TIGR00400">
    <property type="entry name" value="mgtE"/>
    <property type="match status" value="1"/>
</dbReference>
<dbReference type="SUPFAM" id="SSF158791">
    <property type="entry name" value="MgtE N-terminal domain-like"/>
    <property type="match status" value="1"/>
</dbReference>
<dbReference type="Proteomes" id="UP001162780">
    <property type="component" value="Chromosome"/>
</dbReference>
<dbReference type="CDD" id="cd04606">
    <property type="entry name" value="CBS_pair_Mg_transporter"/>
    <property type="match status" value="1"/>
</dbReference>
<feature type="transmembrane region" description="Helical" evidence="9">
    <location>
        <begin position="312"/>
        <end position="342"/>
    </location>
</feature>
<feature type="transmembrane region" description="Helical" evidence="9">
    <location>
        <begin position="289"/>
        <end position="306"/>
    </location>
</feature>
<keyword evidence="9" id="KW-0479">Metal-binding</keyword>
<dbReference type="InterPro" id="IPR006668">
    <property type="entry name" value="Mg_transptr_MgtE_intracell_dom"/>
</dbReference>
<comment type="subunit">
    <text evidence="9">Homodimer.</text>
</comment>
<comment type="function">
    <text evidence="9">Acts as a magnesium transporter.</text>
</comment>
<keyword evidence="3 9" id="KW-0813">Transport</keyword>
<dbReference type="Gene3D" id="1.25.60.10">
    <property type="entry name" value="MgtE N-terminal domain-like"/>
    <property type="match status" value="1"/>
</dbReference>
<evidence type="ECO:0000256" key="9">
    <source>
        <dbReference type="RuleBase" id="RU362011"/>
    </source>
</evidence>
<dbReference type="PANTHER" id="PTHR43773:SF1">
    <property type="entry name" value="MAGNESIUM TRANSPORTER MGTE"/>
    <property type="match status" value="1"/>
</dbReference>
<evidence type="ECO:0000256" key="4">
    <source>
        <dbReference type="ARBA" id="ARBA00022692"/>
    </source>
</evidence>
<evidence type="ECO:0000313" key="12">
    <source>
        <dbReference type="Proteomes" id="UP001162780"/>
    </source>
</evidence>
<dbReference type="InterPro" id="IPR006667">
    <property type="entry name" value="SLC41_membr_dom"/>
</dbReference>
<dbReference type="EMBL" id="CP113517">
    <property type="protein sequence ID" value="WAR44487.1"/>
    <property type="molecule type" value="Genomic_DNA"/>
</dbReference>
<proteinExistence type="inferred from homology"/>
<dbReference type="SMART" id="SM00924">
    <property type="entry name" value="MgtE_N"/>
    <property type="match status" value="1"/>
</dbReference>
<dbReference type="InterPro" id="IPR000644">
    <property type="entry name" value="CBS_dom"/>
</dbReference>
<keyword evidence="8" id="KW-0129">CBS domain</keyword>
<evidence type="ECO:0000256" key="8">
    <source>
        <dbReference type="PROSITE-ProRule" id="PRU00703"/>
    </source>
</evidence>
<name>A0ABY7GGU0_9GAMM</name>
<reference evidence="11" key="1">
    <citation type="submission" date="2022-11" db="EMBL/GenBank/DDBJ databases">
        <title>Methylomonas rapida sp. nov., Carotenoid-Producing Obligate Methanotrophs with High Growth Characteristics and Biotechnological Potential.</title>
        <authorList>
            <person name="Tikhonova E.N."/>
            <person name="Suleimanov R.Z."/>
            <person name="Miroshnikov K."/>
            <person name="Oshkin I.Y."/>
            <person name="Belova S.E."/>
            <person name="Danilova O.V."/>
            <person name="Ashikhmin A."/>
            <person name="Konopkin A."/>
            <person name="But S.Y."/>
            <person name="Khmelenina V.N."/>
            <person name="Kuznetsov N."/>
            <person name="Pimenov N.V."/>
            <person name="Dedysh S.N."/>
        </authorList>
    </citation>
    <scope>NUCLEOTIDE SEQUENCE</scope>
    <source>
        <strain evidence="11">MP1</strain>
    </source>
</reference>
<dbReference type="InterPro" id="IPR038076">
    <property type="entry name" value="MgtE_N_sf"/>
</dbReference>
<dbReference type="Pfam" id="PF00571">
    <property type="entry name" value="CBS"/>
    <property type="match status" value="1"/>
</dbReference>
<evidence type="ECO:0000256" key="3">
    <source>
        <dbReference type="ARBA" id="ARBA00022448"/>
    </source>
</evidence>
<evidence type="ECO:0000256" key="6">
    <source>
        <dbReference type="ARBA" id="ARBA00022989"/>
    </source>
</evidence>
<gene>
    <name evidence="11" type="primary">mgtE</name>
    <name evidence="11" type="ORF">NM686_019375</name>
</gene>
<protein>
    <recommendedName>
        <fullName evidence="9">Magnesium transporter MgtE</fullName>
    </recommendedName>
</protein>
<evidence type="ECO:0000313" key="11">
    <source>
        <dbReference type="EMBL" id="WAR44487.1"/>
    </source>
</evidence>